<feature type="region of interest" description="Disordered" evidence="1">
    <location>
        <begin position="187"/>
        <end position="464"/>
    </location>
</feature>
<feature type="compositionally biased region" description="Low complexity" evidence="1">
    <location>
        <begin position="418"/>
        <end position="440"/>
    </location>
</feature>
<evidence type="ECO:0000256" key="1">
    <source>
        <dbReference type="SAM" id="MobiDB-lite"/>
    </source>
</evidence>
<dbReference type="AlphaFoldDB" id="A0AA38HG68"/>
<feature type="compositionally biased region" description="Basic and acidic residues" evidence="1">
    <location>
        <begin position="448"/>
        <end position="464"/>
    </location>
</feature>
<feature type="compositionally biased region" description="Basic and acidic residues" evidence="1">
    <location>
        <begin position="366"/>
        <end position="377"/>
    </location>
</feature>
<evidence type="ECO:0000313" key="2">
    <source>
        <dbReference type="EMBL" id="KAI9639862.1"/>
    </source>
</evidence>
<keyword evidence="3" id="KW-1185">Reference proteome</keyword>
<feature type="compositionally biased region" description="Basic and acidic residues" evidence="1">
    <location>
        <begin position="337"/>
        <end position="348"/>
    </location>
</feature>
<feature type="region of interest" description="Disordered" evidence="1">
    <location>
        <begin position="1"/>
        <end position="59"/>
    </location>
</feature>
<proteinExistence type="predicted"/>
<dbReference type="RefSeq" id="XP_052949639.1">
    <property type="nucleotide sequence ID" value="XM_053087916.1"/>
</dbReference>
<feature type="region of interest" description="Disordered" evidence="1">
    <location>
        <begin position="98"/>
        <end position="156"/>
    </location>
</feature>
<dbReference type="Proteomes" id="UP001164286">
    <property type="component" value="Unassembled WGS sequence"/>
</dbReference>
<dbReference type="GeneID" id="77727121"/>
<feature type="compositionally biased region" description="Basic and acidic residues" evidence="1">
    <location>
        <begin position="8"/>
        <end position="21"/>
    </location>
</feature>
<feature type="compositionally biased region" description="Basic and acidic residues" evidence="1">
    <location>
        <begin position="297"/>
        <end position="307"/>
    </location>
</feature>
<sequence length="464" mass="47082">MSNQLEQTKQDHIPQVRDVKTHFLSGEPGTTGREPFEESSATGPGNNYLSTGSHQPHNEALHAAHGDQNNRGVDHLTAGSGLAAGGAGATGLAHNTHSSGLKGDHSHGHGISAESDARTAGTGGVAGDPVGSHFSNDKTTRHINENQADERNDRSLADKAKSAIGLGGSSNYAAADKDNRDVVDKINDVLPGTPAKKHDSSSTTTGTGHHTGSSATTGSTLGGHSASDAYGPGHTHADRDDVGTGIAYGAGKHGTDHYGPGHTGADNREIGIAGSGISGHKGEGRDHGDRVGALGQESRKYEGDLHSGPRTGGAAGTDRFDSDRTGVAGGVGSGLNRQHDDGVHHDTSQRAPGQSSGGIGGVLGTSDKDFTGRERQGKGAYADTDGKFELNKTGPAGNTALTGREGNLDNNPVREAGAHNAHATDSSSHSHTTGSNATAHDAAVAGEHTGEKKGFLAKVKDAIL</sequence>
<feature type="compositionally biased region" description="Basic and acidic residues" evidence="1">
    <location>
        <begin position="280"/>
        <end position="290"/>
    </location>
</feature>
<organism evidence="2 3">
    <name type="scientific">Dioszegia hungarica</name>
    <dbReference type="NCBI Taxonomy" id="4972"/>
    <lineage>
        <taxon>Eukaryota</taxon>
        <taxon>Fungi</taxon>
        <taxon>Dikarya</taxon>
        <taxon>Basidiomycota</taxon>
        <taxon>Agaricomycotina</taxon>
        <taxon>Tremellomycetes</taxon>
        <taxon>Tremellales</taxon>
        <taxon>Bulleribasidiaceae</taxon>
        <taxon>Dioszegia</taxon>
    </lineage>
</organism>
<feature type="compositionally biased region" description="Polar residues" evidence="1">
    <location>
        <begin position="39"/>
        <end position="55"/>
    </location>
</feature>
<name>A0AA38HG68_9TREE</name>
<evidence type="ECO:0000313" key="3">
    <source>
        <dbReference type="Proteomes" id="UP001164286"/>
    </source>
</evidence>
<gene>
    <name evidence="2" type="ORF">MKK02DRAFT_29828</name>
</gene>
<feature type="compositionally biased region" description="Low complexity" evidence="1">
    <location>
        <begin position="201"/>
        <end position="227"/>
    </location>
</feature>
<feature type="compositionally biased region" description="Basic and acidic residues" evidence="1">
    <location>
        <begin position="135"/>
        <end position="156"/>
    </location>
</feature>
<comment type="caution">
    <text evidence="2">The sequence shown here is derived from an EMBL/GenBank/DDBJ whole genome shotgun (WGS) entry which is preliminary data.</text>
</comment>
<dbReference type="EMBL" id="JAKWFO010000001">
    <property type="protein sequence ID" value="KAI9639862.1"/>
    <property type="molecule type" value="Genomic_DNA"/>
</dbReference>
<protein>
    <submittedName>
        <fullName evidence="2">Uncharacterized protein</fullName>
    </submittedName>
</protein>
<accession>A0AA38HG68</accession>
<reference evidence="2" key="1">
    <citation type="journal article" date="2022" name="G3 (Bethesda)">
        <title>High quality genome of the basidiomycete yeast Dioszegia hungarica PDD-24b-2 isolated from cloud water.</title>
        <authorList>
            <person name="Jarrige D."/>
            <person name="Haridas S."/>
            <person name="Bleykasten-Grosshans C."/>
            <person name="Joly M."/>
            <person name="Nadalig T."/>
            <person name="Sancelme M."/>
            <person name="Vuilleumier S."/>
            <person name="Grigoriev I.V."/>
            <person name="Amato P."/>
            <person name="Bringel F."/>
        </authorList>
    </citation>
    <scope>NUCLEOTIDE SEQUENCE</scope>
    <source>
        <strain evidence="2">PDD-24b-2</strain>
    </source>
</reference>